<dbReference type="Pfam" id="PF13205">
    <property type="entry name" value="Big_5"/>
    <property type="match status" value="3"/>
</dbReference>
<accession>A0A3Q9IDL2</accession>
<dbReference type="PANTHER" id="PTHR43308">
    <property type="entry name" value="OUTER MEMBRANE PROTEIN ALPHA-RELATED"/>
    <property type="match status" value="1"/>
</dbReference>
<gene>
    <name evidence="3" type="ORF">EI981_26355</name>
</gene>
<dbReference type="PROSITE" id="PS51272">
    <property type="entry name" value="SLH"/>
    <property type="match status" value="3"/>
</dbReference>
<sequence length="1331" mass="142735">MRIIAVWHFLHKDRERKVARVRKRLSVMLAAILVLNMVLGMIASAAEETSFKVAVTPANGEKGVPVGVKSIKLSFDRDVREGDGSIQVFNNGNLVAEKKIISQGYVIRSMEVSLPSDLEYNTTYSVVGNEGAFVDAAKESVKSEAINLTFTTISDPNSKPPVSINDQLIPAKGTTIPGTSQEISLTFNKPVWAGGGNVSLVRASTNESVKFTPKAAGDTKESWTVDRLIPGERYYILIDKNAYKDSDDQYFAGIDNAQDWYFNVKGSVVGWDSNAMVPKNGVGGVDIKTKGQLNFTRPVYPNTGKITIESKIGKTEIDVTSSNVTGGGTTNIAINWPELSYNTSYTVNVPQGAFKDADGNDTPPLSSWSFTTATAASGTLSINSLSPSDRSTNVSVSSNMTATFNRNITLLDASKVTLKMQGSNTSVAAKVTPSSNKLYITPNANLRDGATYYIDIASGAVADAVTGAVFNGINGSSSWTFQTGTKDKTAPVLQSATMYTNSMIRLLYNKTLDSSINLLTSSFSVTVNGETRRISNAYISGESVYVTLETGVAVGQNVRVGYTSNGVRPIQDLSRNVAASFSGKDVTNGIDSVLPKPREGSVSGSTLTLYFSDTLKSVSTYAYEQFRVTVDGYSRGIDRINQSGSSVTLYLTSSVSNGDNVKVSYYPGSYPLQDYRGQNIPSFEDYFVRNTYDTKPPEFTSAEGSSNKIVLSYNEALKTTNIPMKSQFSVLVNNSPVYVTNVEIVSNQVILTLASSFNQGQNVTVSYVSGIGGIADLNGNLAGYINLEPVQYNVVVEGIRSAVVRGDTITISYNKTLRSVTVFPINQFYVGVDGLSQSIQSVSVSGDAVTIKLYNSVKSGQNVVVTYTSSGTLLYDNDNNVMKGYTNLPVTNLSDGTTSPGDSGQPSYLTKWANNDFGVNGYTLPVNAAQTSSDKSKNGQSISLYTLDSAKLKSSLSFLSGINEPQKILVFEIPNTQKAAKVSIPLNPLMESYTSGNTTSLGVKFGDVLYEVPLKEIPFTDISRTLNTGYFGSVNLTIQLEALTSTTNTPLSSSSGVSVSKLNNPVEVYVSAGMTGSTTVAEVSHTGKLYYKITRQVPLSTASLVKYDTNTQAVVYTPSKAMNKGAGMVISGKVTGNSVVMPIVGYSYFSDINKHWAKNDISELAGKLIVGPRSNNSAIFEPDKSITRAEFAMFIAKGLGLTKDESSARRFPDVIAGSEAGAYIGAAAKAGIINGNSDGTFKPNNNITREQMALMMVRAMEYAGYEVANTGTQALVKFKDATKIQNKQTVAKAVQEGIIQGMTQTTFQPQGNATRAQAAVMLKRVLDKLNS</sequence>
<protein>
    <recommendedName>
        <fullName evidence="2">SLH domain-containing protein</fullName>
    </recommendedName>
</protein>
<feature type="domain" description="SLH" evidence="2">
    <location>
        <begin position="1144"/>
        <end position="1206"/>
    </location>
</feature>
<dbReference type="Gene3D" id="2.60.40.1220">
    <property type="match status" value="1"/>
</dbReference>
<reference evidence="4" key="1">
    <citation type="submission" date="2018-12" db="EMBL/GenBank/DDBJ databases">
        <title>Complete genome sequence of Paenibacillus sp. MBLB1234.</title>
        <authorList>
            <person name="Nam Y.-D."/>
            <person name="Kang J."/>
            <person name="Chung W.-H."/>
            <person name="Park Y.S."/>
        </authorList>
    </citation>
    <scope>NUCLEOTIDE SEQUENCE [LARGE SCALE GENOMIC DNA]</scope>
    <source>
        <strain evidence="4">MBLB1234</strain>
    </source>
</reference>
<dbReference type="Pfam" id="PF13753">
    <property type="entry name" value="SWM_repeat"/>
    <property type="match status" value="4"/>
</dbReference>
<feature type="domain" description="SLH" evidence="2">
    <location>
        <begin position="1207"/>
        <end position="1270"/>
    </location>
</feature>
<evidence type="ECO:0000313" key="4">
    <source>
        <dbReference type="Proteomes" id="UP000270678"/>
    </source>
</evidence>
<keyword evidence="1" id="KW-0732">Signal</keyword>
<dbReference type="OrthoDB" id="2675126at2"/>
<dbReference type="Proteomes" id="UP000270678">
    <property type="component" value="Chromosome"/>
</dbReference>
<keyword evidence="4" id="KW-1185">Reference proteome</keyword>
<evidence type="ECO:0000259" key="2">
    <source>
        <dbReference type="PROSITE" id="PS51272"/>
    </source>
</evidence>
<dbReference type="Pfam" id="PF00395">
    <property type="entry name" value="SLH"/>
    <property type="match status" value="3"/>
</dbReference>
<dbReference type="KEGG" id="plut:EI981_26355"/>
<proteinExistence type="predicted"/>
<dbReference type="InterPro" id="IPR028059">
    <property type="entry name" value="SWM_rpt"/>
</dbReference>
<feature type="domain" description="SLH" evidence="2">
    <location>
        <begin position="1273"/>
        <end position="1331"/>
    </location>
</feature>
<organism evidence="3 4">
    <name type="scientific">Paenibacillus lutimineralis</name>
    <dbReference type="NCBI Taxonomy" id="2707005"/>
    <lineage>
        <taxon>Bacteria</taxon>
        <taxon>Bacillati</taxon>
        <taxon>Bacillota</taxon>
        <taxon>Bacilli</taxon>
        <taxon>Bacillales</taxon>
        <taxon>Paenibacillaceae</taxon>
        <taxon>Paenibacillus</taxon>
    </lineage>
</organism>
<dbReference type="EMBL" id="CP034346">
    <property type="protein sequence ID" value="AZS18478.1"/>
    <property type="molecule type" value="Genomic_DNA"/>
</dbReference>
<dbReference type="PANTHER" id="PTHR43308:SF5">
    <property type="entry name" value="S-LAYER PROTEIN _ PEPTIDOGLYCAN ENDO-BETA-N-ACETYLGLUCOSAMINIDASE"/>
    <property type="match status" value="1"/>
</dbReference>
<dbReference type="InterPro" id="IPR014755">
    <property type="entry name" value="Cu-Rt/internalin_Ig-like"/>
</dbReference>
<dbReference type="InterPro" id="IPR001119">
    <property type="entry name" value="SLH_dom"/>
</dbReference>
<dbReference type="InterPro" id="IPR011801">
    <property type="entry name" value="Swm_rep_I_cyn"/>
</dbReference>
<evidence type="ECO:0000256" key="1">
    <source>
        <dbReference type="ARBA" id="ARBA00022729"/>
    </source>
</evidence>
<dbReference type="NCBIfam" id="TIGR02059">
    <property type="entry name" value="swm_rep_I"/>
    <property type="match status" value="4"/>
</dbReference>
<dbReference type="InterPro" id="IPR032812">
    <property type="entry name" value="SbsA_Ig"/>
</dbReference>
<name>A0A3Q9IDL2_9BACL</name>
<evidence type="ECO:0000313" key="3">
    <source>
        <dbReference type="EMBL" id="AZS18478.1"/>
    </source>
</evidence>
<dbReference type="InterPro" id="IPR051465">
    <property type="entry name" value="Cell_Envelope_Struct_Comp"/>
</dbReference>